<sequence length="1051" mass="114504">MMRKTKKSGLYFLVFAILVTLLESSFGSMKAHAALIGNVEMAGDAAFNSDSIADSSAQQPRWLSYPGSRLSLNANMGDSSTPPGALDGELAAHLGGWFKSSTFKWPSVVNTRLVATGTNGNPAGTVQSTWYPYKIDFNATYSGLVNQSLSGYDFFVDDNGTFVRYLQNNSGVPNDVLVRGTITGSGGAQWDSTNRVLLVSDANYYYAVHFVGLTADTTPVALNEVPVLGASTWSFRKHFNSGGRMAVSIGVASSSEGSTVAISRAKDVFALKVTDRLTAAKAYMDTQLRKAPLPSVWGFSTVNPYGVTAQQHRDSYYKAWTFYLQNYMKALPENAASFPYPQMMTGKPSLWNFGEPRNPGSAQWESLFGYQFLSYIMPAEAWNAYLGLMSLVDSNGALAGESLPTRKAQTAWMLYKNTNDLNKLQTVYPNLKRHLDWAEDHPYWFMEGVNTPPTSRDLDFVASWLFDVDFAIKIANELGITADITMWQAKKQSMIANMEAWFFAEPQQIYQYYDTISGPVSLGGDYIKISALAVNGLSSNPLSKLKDYFISIHNPSGQMSGFGAMKYPNASLTIYGLLNYSGHKQAKEFIEANLRDAIRAPDFAEMLLPGSSNNPTVGGVRPSLFMASAVIEFTWLLNGVRIDSGSATNFAFNSSAFSMPNVPNVMPTVEDFKNVEDWTERVNSGMYAINGAGTIFNYSANNLNYGYGAKQVTYDVDAFSQMTIKVDKVQGSWALKVNDGGVDIDLQTSTSQVGEFTYDLKAITGWSGTKTFKVKLFAVNGWVKADTIHVIPATVLEDFNNVSDWTNPFNASISTTSGVATVSAAVGPYGSVRKNVTVNLTDSPFLQITVPQASTGTQWALKVNKGSGDINVQTDTSQTGTFTYDLRAITGWGGKQTFDILLYVVGPTGSSFKVDLLSSPAYTLEDFSNVSDWPIRNNAIASSSNGLTTLSAVSGPNGNMIRAVEYDLNRYPILIVQVPTLTNGAKWALKVNDGTGDKVIQADTLETGTFRYNIPALTGWSSEKKFDIILFEIGGAGTSMVVDEMRISNAP</sequence>
<evidence type="ECO:0008006" key="3">
    <source>
        <dbReference type="Google" id="ProtNLM"/>
    </source>
</evidence>
<gene>
    <name evidence="1" type="ORF">PAT3040_06500</name>
</gene>
<dbReference type="InterPro" id="IPR012341">
    <property type="entry name" value="6hp_glycosidase-like_sf"/>
</dbReference>
<keyword evidence="2" id="KW-1185">Reference proteome</keyword>
<reference evidence="1 2" key="1">
    <citation type="submission" date="2017-08" db="EMBL/GenBank/DDBJ databases">
        <title>Substantial Increase in Enzyme Production by Combined Drug-Resistance Mutations in Paenibacillus agaridevorans.</title>
        <authorList>
            <person name="Tanaka Y."/>
            <person name="Funane K."/>
            <person name="Hosaka T."/>
            <person name="Shiwa Y."/>
            <person name="Fujita N."/>
            <person name="Miyazaki T."/>
            <person name="Yoshikawa H."/>
            <person name="Murakami K."/>
            <person name="Kasahara K."/>
            <person name="Inaoka T."/>
            <person name="Hiraga Y."/>
            <person name="Ochi K."/>
        </authorList>
    </citation>
    <scope>NUCLEOTIDE SEQUENCE [LARGE SCALE GENOMIC DNA]</scope>
    <source>
        <strain evidence="1 2">T-3040</strain>
    </source>
</reference>
<dbReference type="EMBL" id="BDQX01000430">
    <property type="protein sequence ID" value="GBG11665.1"/>
    <property type="molecule type" value="Genomic_DNA"/>
</dbReference>
<dbReference type="SUPFAM" id="SSF48208">
    <property type="entry name" value="Six-hairpin glycosidases"/>
    <property type="match status" value="1"/>
</dbReference>
<evidence type="ECO:0000313" key="2">
    <source>
        <dbReference type="Proteomes" id="UP000245202"/>
    </source>
</evidence>
<dbReference type="InterPro" id="IPR008928">
    <property type="entry name" value="6-hairpin_glycosidase_sf"/>
</dbReference>
<proteinExistence type="predicted"/>
<dbReference type="Proteomes" id="UP000245202">
    <property type="component" value="Unassembled WGS sequence"/>
</dbReference>
<dbReference type="RefSeq" id="WP_108995913.1">
    <property type="nucleotide sequence ID" value="NZ_BDQX01000430.1"/>
</dbReference>
<organism evidence="1 2">
    <name type="scientific">Paenibacillus agaridevorans</name>
    <dbReference type="NCBI Taxonomy" id="171404"/>
    <lineage>
        <taxon>Bacteria</taxon>
        <taxon>Bacillati</taxon>
        <taxon>Bacillota</taxon>
        <taxon>Bacilli</taxon>
        <taxon>Bacillales</taxon>
        <taxon>Paenibacillaceae</taxon>
        <taxon>Paenibacillus</taxon>
    </lineage>
</organism>
<dbReference type="GO" id="GO:0005975">
    <property type="term" value="P:carbohydrate metabolic process"/>
    <property type="evidence" value="ECO:0007669"/>
    <property type="project" value="InterPro"/>
</dbReference>
<name>A0A2R5EZY1_9BACL</name>
<dbReference type="AlphaFoldDB" id="A0A2R5EZY1"/>
<dbReference type="Gene3D" id="1.50.10.10">
    <property type="match status" value="1"/>
</dbReference>
<protein>
    <recommendedName>
        <fullName evidence="3">Alpha-L-rhamnosidase six-hairpin glycosidase domain-containing protein</fullName>
    </recommendedName>
</protein>
<evidence type="ECO:0000313" key="1">
    <source>
        <dbReference type="EMBL" id="GBG11665.1"/>
    </source>
</evidence>
<comment type="caution">
    <text evidence="1">The sequence shown here is derived from an EMBL/GenBank/DDBJ whole genome shotgun (WGS) entry which is preliminary data.</text>
</comment>
<accession>A0A2R5EZY1</accession>